<organism evidence="1 2">
    <name type="scientific">Alicyclobacillus sendaiensis PA2</name>
    <dbReference type="NCBI Taxonomy" id="3029425"/>
    <lineage>
        <taxon>Bacteria</taxon>
        <taxon>Bacillati</taxon>
        <taxon>Bacillota</taxon>
        <taxon>Bacilli</taxon>
        <taxon>Bacillales</taxon>
        <taxon>Alicyclobacillaceae</taxon>
        <taxon>Alicyclobacillus</taxon>
    </lineage>
</organism>
<evidence type="ECO:0000313" key="2">
    <source>
        <dbReference type="Proteomes" id="UP001529245"/>
    </source>
</evidence>
<dbReference type="Proteomes" id="UP001529245">
    <property type="component" value="Unassembled WGS sequence"/>
</dbReference>
<name>A0ABT6Y177_ALISE</name>
<dbReference type="EMBL" id="JASGCB010000033">
    <property type="protein sequence ID" value="MDI9261096.1"/>
    <property type="molecule type" value="Genomic_DNA"/>
</dbReference>
<keyword evidence="2" id="KW-1185">Reference proteome</keyword>
<reference evidence="1 2" key="1">
    <citation type="submission" date="2023-04" db="EMBL/GenBank/DDBJ databases">
        <title>A. sendaiensis sub sp. chiapanensis a novel subspecie with specific adaptation in bacterial cell wall isolated from an active volcano.</title>
        <authorList>
            <person name="Alvarez Gutierrez P.E."/>
            <person name="Ortiz Cortes L.Y."/>
        </authorList>
    </citation>
    <scope>NUCLEOTIDE SEQUENCE [LARGE SCALE GENOMIC DNA]</scope>
    <source>
        <strain evidence="1 2">PA2</strain>
    </source>
</reference>
<accession>A0ABT6Y177</accession>
<comment type="caution">
    <text evidence="1">The sequence shown here is derived from an EMBL/GenBank/DDBJ whole genome shotgun (WGS) entry which is preliminary data.</text>
</comment>
<gene>
    <name evidence="1" type="ORF">QID03_13095</name>
</gene>
<evidence type="ECO:0000313" key="1">
    <source>
        <dbReference type="EMBL" id="MDI9261096.1"/>
    </source>
</evidence>
<sequence length="230" mass="25308">MGDVVQGIGRTYNPVYGVKPRSLTLSPISERHEVAPISVEDFGSSGAISEIEKYMRSDGGTVEIAFFQISTNDELRDVFRRKDEDECLDTLKKIGAVRSPTDVARLLQPIFEEAKIFDNIEAAEPEFTYTVTWLWVVEAIAASTSAVVAQEVGAYEYVAAAALAVVAAAVVVPSVTPSPAQLLPQIIQDNMSNSIKLVYAFTRDYKFALRVTRKYLDEVANESLRLHLSA</sequence>
<proteinExistence type="predicted"/>
<protein>
    <submittedName>
        <fullName evidence="1">Uncharacterized protein</fullName>
    </submittedName>
</protein>
<dbReference type="RefSeq" id="WP_283204504.1">
    <property type="nucleotide sequence ID" value="NZ_JASGCB010000033.1"/>
</dbReference>